<dbReference type="InterPro" id="IPR000644">
    <property type="entry name" value="CBS_dom"/>
</dbReference>
<dbReference type="SUPFAM" id="SSF56176">
    <property type="entry name" value="FAD-binding/transporter-associated domain-like"/>
    <property type="match status" value="1"/>
</dbReference>
<keyword evidence="2" id="KW-0677">Repeat</keyword>
<feature type="compositionally biased region" description="Basic and acidic residues" evidence="5">
    <location>
        <begin position="16"/>
        <end position="27"/>
    </location>
</feature>
<sequence>MQRWDCPPVPISVSESARENGARKTMPDDSSSSAADSGGRWWRGLRSLFAPEQEPSLRDQIEEVIEEHEGDGGEGDDLSSAEREMLRNILHFGERTVGDIGVPRGDIVAVPEAIGFDELVARFAEAEHSRLPVYGEDLDHVTGMIHVKDVFRIIATGAARPATIAGLIRQPRYVPSSMRIIDLLAEMRETRTHLAIVLNEYSGTDGLVTIEDLVEEIVGDIEDEHDEKEADLLVPLDDAIWSADARAELEDVARLIDPRLADIDDDVETLGGLASALAGQVPQAGQIVEHPSGWRLEITDADERRVRQMLLHPPAEAHGRES</sequence>
<dbReference type="InterPro" id="IPR036318">
    <property type="entry name" value="FAD-bd_PCMH-like_sf"/>
</dbReference>
<dbReference type="Pfam" id="PF00571">
    <property type="entry name" value="CBS"/>
    <property type="match status" value="2"/>
</dbReference>
<dbReference type="PANTHER" id="PTHR22777">
    <property type="entry name" value="HEMOLYSIN-RELATED"/>
    <property type="match status" value="1"/>
</dbReference>
<name>A0A975D1C1_9SPHN</name>
<dbReference type="PANTHER" id="PTHR22777:SF27">
    <property type="entry name" value="MAGNESIUM AND COBALT EFFLUX PROTEIN CORC"/>
    <property type="match status" value="1"/>
</dbReference>
<evidence type="ECO:0000256" key="2">
    <source>
        <dbReference type="ARBA" id="ARBA00022737"/>
    </source>
</evidence>
<feature type="compositionally biased region" description="Low complexity" evidence="5">
    <location>
        <begin position="28"/>
        <end position="37"/>
    </location>
</feature>
<dbReference type="CDD" id="cd04590">
    <property type="entry name" value="CBS_pair_CorC_HlyC_assoc"/>
    <property type="match status" value="1"/>
</dbReference>
<dbReference type="AlphaFoldDB" id="A0A975D1C1"/>
<dbReference type="PROSITE" id="PS51371">
    <property type="entry name" value="CBS"/>
    <property type="match status" value="2"/>
</dbReference>
<dbReference type="EMBL" id="CP059319">
    <property type="protein sequence ID" value="QTH20854.1"/>
    <property type="molecule type" value="Genomic_DNA"/>
</dbReference>
<feature type="domain" description="CBS" evidence="6">
    <location>
        <begin position="167"/>
        <end position="227"/>
    </location>
</feature>
<dbReference type="InterPro" id="IPR046342">
    <property type="entry name" value="CBS_dom_sf"/>
</dbReference>
<dbReference type="InterPro" id="IPR044751">
    <property type="entry name" value="Ion_transp-like_CBS"/>
</dbReference>
<protein>
    <submittedName>
        <fullName evidence="7">HlyC/CorC family transporter</fullName>
    </submittedName>
</protein>
<dbReference type="InterPro" id="IPR005170">
    <property type="entry name" value="Transptr-assoc_dom"/>
</dbReference>
<dbReference type="Pfam" id="PF03471">
    <property type="entry name" value="CorC_HlyC"/>
    <property type="match status" value="1"/>
</dbReference>
<feature type="region of interest" description="Disordered" evidence="5">
    <location>
        <begin position="1"/>
        <end position="39"/>
    </location>
</feature>
<evidence type="ECO:0000256" key="4">
    <source>
        <dbReference type="PROSITE-ProRule" id="PRU00703"/>
    </source>
</evidence>
<evidence type="ECO:0000313" key="8">
    <source>
        <dbReference type="Proteomes" id="UP000664914"/>
    </source>
</evidence>
<evidence type="ECO:0000313" key="7">
    <source>
        <dbReference type="EMBL" id="QTH20854.1"/>
    </source>
</evidence>
<keyword evidence="3 4" id="KW-0129">CBS domain</keyword>
<dbReference type="Gene3D" id="3.10.580.10">
    <property type="entry name" value="CBS-domain"/>
    <property type="match status" value="1"/>
</dbReference>
<accession>A0A975D1C1</accession>
<dbReference type="Gene3D" id="3.30.465.10">
    <property type="match status" value="1"/>
</dbReference>
<comment type="similarity">
    <text evidence="1">Belongs to the UPF0053 family. Hemolysin C subfamily.</text>
</comment>
<dbReference type="FunFam" id="3.10.580.10:FF:000002">
    <property type="entry name" value="Magnesium/cobalt efflux protein CorC"/>
    <property type="match status" value="1"/>
</dbReference>
<dbReference type="SMART" id="SM01091">
    <property type="entry name" value="CorC_HlyC"/>
    <property type="match status" value="1"/>
</dbReference>
<dbReference type="RefSeq" id="WP_208632350.1">
    <property type="nucleotide sequence ID" value="NZ_CP059319.1"/>
</dbReference>
<evidence type="ECO:0000256" key="1">
    <source>
        <dbReference type="ARBA" id="ARBA00006446"/>
    </source>
</evidence>
<organism evidence="7 8">
    <name type="scientific">Rhizorhabdus wittichii</name>
    <dbReference type="NCBI Taxonomy" id="160791"/>
    <lineage>
        <taxon>Bacteria</taxon>
        <taxon>Pseudomonadati</taxon>
        <taxon>Pseudomonadota</taxon>
        <taxon>Alphaproteobacteria</taxon>
        <taxon>Sphingomonadales</taxon>
        <taxon>Sphingomonadaceae</taxon>
        <taxon>Rhizorhabdus</taxon>
    </lineage>
</organism>
<dbReference type="GO" id="GO:0050660">
    <property type="term" value="F:flavin adenine dinucleotide binding"/>
    <property type="evidence" value="ECO:0007669"/>
    <property type="project" value="InterPro"/>
</dbReference>
<dbReference type="SUPFAM" id="SSF54631">
    <property type="entry name" value="CBS-domain pair"/>
    <property type="match status" value="1"/>
</dbReference>
<feature type="domain" description="CBS" evidence="6">
    <location>
        <begin position="102"/>
        <end position="160"/>
    </location>
</feature>
<gene>
    <name evidence="7" type="ORF">HRJ34_21405</name>
</gene>
<dbReference type="InterPro" id="IPR016169">
    <property type="entry name" value="FAD-bd_PCMH_sub2"/>
</dbReference>
<proteinExistence type="inferred from homology"/>
<evidence type="ECO:0000256" key="3">
    <source>
        <dbReference type="ARBA" id="ARBA00023122"/>
    </source>
</evidence>
<evidence type="ECO:0000256" key="5">
    <source>
        <dbReference type="SAM" id="MobiDB-lite"/>
    </source>
</evidence>
<dbReference type="Proteomes" id="UP000664914">
    <property type="component" value="Chromosome"/>
</dbReference>
<reference evidence="7" key="1">
    <citation type="submission" date="2020-07" db="EMBL/GenBank/DDBJ databases">
        <authorList>
            <person name="Camacho E."/>
        </authorList>
    </citation>
    <scope>NUCLEOTIDE SEQUENCE</scope>
    <source>
        <strain evidence="7">MPO218</strain>
    </source>
</reference>
<evidence type="ECO:0000259" key="6">
    <source>
        <dbReference type="PROSITE" id="PS51371"/>
    </source>
</evidence>
<reference evidence="7" key="2">
    <citation type="submission" date="2021-04" db="EMBL/GenBank/DDBJ databases">
        <title>Isolation and genomic analysis of the ibuprofen-degrading bacterium Sphingomonas strain MPO218.</title>
        <authorList>
            <person name="Aulestia M."/>
            <person name="Flores A."/>
            <person name="Mangas E.L."/>
            <person name="Perez-Pulido A.J."/>
            <person name="Santero E."/>
            <person name="Camacho E.M."/>
        </authorList>
    </citation>
    <scope>NUCLEOTIDE SEQUENCE</scope>
    <source>
        <strain evidence="7">MPO218</strain>
    </source>
</reference>
<dbReference type="GO" id="GO:0005886">
    <property type="term" value="C:plasma membrane"/>
    <property type="evidence" value="ECO:0007669"/>
    <property type="project" value="TreeGrafter"/>
</dbReference>